<dbReference type="InterPro" id="IPR040632">
    <property type="entry name" value="Sulfotransfer_4"/>
</dbReference>
<evidence type="ECO:0000256" key="1">
    <source>
        <dbReference type="SAM" id="Phobius"/>
    </source>
</evidence>
<dbReference type="Pfam" id="PF17784">
    <property type="entry name" value="Sulfotransfer_4"/>
    <property type="match status" value="1"/>
</dbReference>
<reference evidence="3" key="2">
    <citation type="submission" date="2023-11" db="UniProtKB">
        <authorList>
            <consortium name="WormBaseParasite"/>
        </authorList>
    </citation>
    <scope>IDENTIFICATION</scope>
</reference>
<keyword evidence="2" id="KW-1185">Reference proteome</keyword>
<reference evidence="2" key="1">
    <citation type="submission" date="2022-06" db="EMBL/GenBank/DDBJ databases">
        <authorList>
            <person name="Berger JAMES D."/>
            <person name="Berger JAMES D."/>
        </authorList>
    </citation>
    <scope>NUCLEOTIDE SEQUENCE [LARGE SCALE GENOMIC DNA]</scope>
</reference>
<keyword evidence="1" id="KW-1133">Transmembrane helix</keyword>
<keyword evidence="1" id="KW-0472">Membrane</keyword>
<proteinExistence type="predicted"/>
<organism evidence="2 3">
    <name type="scientific">Trichobilharzia regenti</name>
    <name type="common">Nasal bird schistosome</name>
    <dbReference type="NCBI Taxonomy" id="157069"/>
    <lineage>
        <taxon>Eukaryota</taxon>
        <taxon>Metazoa</taxon>
        <taxon>Spiralia</taxon>
        <taxon>Lophotrochozoa</taxon>
        <taxon>Platyhelminthes</taxon>
        <taxon>Trematoda</taxon>
        <taxon>Digenea</taxon>
        <taxon>Strigeidida</taxon>
        <taxon>Schistosomatoidea</taxon>
        <taxon>Schistosomatidae</taxon>
        <taxon>Trichobilharzia</taxon>
    </lineage>
</organism>
<dbReference type="AlphaFoldDB" id="A0AA85JNZ3"/>
<feature type="transmembrane region" description="Helical" evidence="1">
    <location>
        <begin position="344"/>
        <end position="365"/>
    </location>
</feature>
<accession>A0AA85JNZ3</accession>
<dbReference type="PANTHER" id="PTHR36978">
    <property type="entry name" value="P-LOOP CONTAINING NUCLEOTIDE TRIPHOSPHATE HYDROLASE"/>
    <property type="match status" value="1"/>
</dbReference>
<dbReference type="SUPFAM" id="SSF52540">
    <property type="entry name" value="P-loop containing nucleoside triphosphate hydrolases"/>
    <property type="match status" value="1"/>
</dbReference>
<name>A0AA85JNZ3_TRIRE</name>
<dbReference type="WBParaSite" id="TREG1_32730.1">
    <property type="protein sequence ID" value="TREG1_32730.1"/>
    <property type="gene ID" value="TREG1_32730"/>
</dbReference>
<evidence type="ECO:0000313" key="2">
    <source>
        <dbReference type="Proteomes" id="UP000050795"/>
    </source>
</evidence>
<dbReference type="PANTHER" id="PTHR36978:SF4">
    <property type="entry name" value="P-LOOP CONTAINING NUCLEOSIDE TRIPHOSPHATE HYDROLASE PROTEIN"/>
    <property type="match status" value="1"/>
</dbReference>
<dbReference type="InterPro" id="IPR027417">
    <property type="entry name" value="P-loop_NTPase"/>
</dbReference>
<dbReference type="Proteomes" id="UP000050795">
    <property type="component" value="Unassembled WGS sequence"/>
</dbReference>
<evidence type="ECO:0000313" key="3">
    <source>
        <dbReference type="WBParaSite" id="TREG1_32730.1"/>
    </source>
</evidence>
<sequence>MYMRMMGSITKFRTTLSSKRGEFRMIDKDVQSQIAYLLHCIYVKQWWDTNRKDALSQIRHSIKKWYHSFIPKDLPSPSCLNPLKQEAYNCNAFIYSLSSLSPTLSSRSDDLIIIGAGQMRTGTTSLKAALEILYNQPCYHMSDIVKQYKEPHIKKWLKLFNNQLTMNTGKTAPQIDKTDWQEIYGRCKFAVDYPSCLFYKELMKTYPNAKVILTIRDADSWVSSCRATTASNLVMKKNPTLTERLIYRLRGLQSLPQLHDKMFTKAFGSNYDQMTNAELKQAYLQWNQNVIKSVPNDRLLIFNPKQGWQTLCEFLHIPIPQNIDFPHLNKKVDMRRNLLKYQHLAHIMNFTAALFIFLFVCYFLNKICALT</sequence>
<dbReference type="Gene3D" id="3.40.50.300">
    <property type="entry name" value="P-loop containing nucleotide triphosphate hydrolases"/>
    <property type="match status" value="1"/>
</dbReference>
<keyword evidence="1" id="KW-0812">Transmembrane</keyword>
<protein>
    <submittedName>
        <fullName evidence="3">Uncharacterized protein</fullName>
    </submittedName>
</protein>